<organism evidence="1 2">
    <name type="scientific">Pseudomassariella vexata</name>
    <dbReference type="NCBI Taxonomy" id="1141098"/>
    <lineage>
        <taxon>Eukaryota</taxon>
        <taxon>Fungi</taxon>
        <taxon>Dikarya</taxon>
        <taxon>Ascomycota</taxon>
        <taxon>Pezizomycotina</taxon>
        <taxon>Sordariomycetes</taxon>
        <taxon>Xylariomycetidae</taxon>
        <taxon>Amphisphaeriales</taxon>
        <taxon>Pseudomassariaceae</taxon>
        <taxon>Pseudomassariella</taxon>
    </lineage>
</organism>
<dbReference type="Proteomes" id="UP000193689">
    <property type="component" value="Unassembled WGS sequence"/>
</dbReference>
<reference evidence="1 2" key="1">
    <citation type="submission" date="2016-07" db="EMBL/GenBank/DDBJ databases">
        <title>Pervasive Adenine N6-methylation of Active Genes in Fungi.</title>
        <authorList>
            <consortium name="DOE Joint Genome Institute"/>
            <person name="Mondo S.J."/>
            <person name="Dannebaum R.O."/>
            <person name="Kuo R.C."/>
            <person name="Labutti K."/>
            <person name="Haridas S."/>
            <person name="Kuo A."/>
            <person name="Salamov A."/>
            <person name="Ahrendt S.R."/>
            <person name="Lipzen A."/>
            <person name="Sullivan W."/>
            <person name="Andreopoulos W.B."/>
            <person name="Clum A."/>
            <person name="Lindquist E."/>
            <person name="Daum C."/>
            <person name="Ramamoorthy G.K."/>
            <person name="Gryganskyi A."/>
            <person name="Culley D."/>
            <person name="Magnuson J.K."/>
            <person name="James T.Y."/>
            <person name="O'Malley M.A."/>
            <person name="Stajich J.E."/>
            <person name="Spatafora J.W."/>
            <person name="Visel A."/>
            <person name="Grigoriev I.V."/>
        </authorList>
    </citation>
    <scope>NUCLEOTIDE SEQUENCE [LARGE SCALE GENOMIC DNA]</scope>
    <source>
        <strain evidence="1 2">CBS 129021</strain>
    </source>
</reference>
<evidence type="ECO:0000313" key="2">
    <source>
        <dbReference type="Proteomes" id="UP000193689"/>
    </source>
</evidence>
<dbReference type="RefSeq" id="XP_040721655.1">
    <property type="nucleotide sequence ID" value="XM_040864712.1"/>
</dbReference>
<dbReference type="STRING" id="1141098.A0A1Y2EKJ4"/>
<evidence type="ECO:0000313" key="1">
    <source>
        <dbReference type="EMBL" id="ORY72063.1"/>
    </source>
</evidence>
<dbReference type="AlphaFoldDB" id="A0A1Y2EKJ4"/>
<dbReference type="OrthoDB" id="5272229at2759"/>
<comment type="caution">
    <text evidence="1">The sequence shown here is derived from an EMBL/GenBank/DDBJ whole genome shotgun (WGS) entry which is preliminary data.</text>
</comment>
<keyword evidence="2" id="KW-1185">Reference proteome</keyword>
<protein>
    <submittedName>
        <fullName evidence="1">Uncharacterized protein</fullName>
    </submittedName>
</protein>
<proteinExistence type="predicted"/>
<dbReference type="InParanoid" id="A0A1Y2EKJ4"/>
<dbReference type="EMBL" id="MCFJ01000001">
    <property type="protein sequence ID" value="ORY72063.1"/>
    <property type="molecule type" value="Genomic_DNA"/>
</dbReference>
<name>A0A1Y2EKJ4_9PEZI</name>
<accession>A0A1Y2EKJ4</accession>
<sequence length="419" mass="46919">MGPSREDANATSQDNLRLNLRIDSQYRVLDLSGGLPFHIVYGPRYRGRSRSDPSPSLLIDTSGSVFDVPYALTHCLMHLYESQAANAERQQIDLSRFDWPPGKYNIVTIHARPTGSAIYTYDKYLCPITIDSELAKLFKTGIWYSVELASADLGVKWWAFDDGGNENRPSRRENEGESAKLVCGKRSTGRAAFRAFTSVSLPPPVSMHMQVIPGHAQNHNATIEFTFTNLGSTPITVQSNGHQHFLTEWGPYQPEHGEDSRDRLLAIPVAEGCSGVDNDDENKGKKSARIGRTSLVVTSVDDAKQVLHRFRLPVCGPLGGSSKSRPKKRQLVVLEPNVPVRRMEKWAQEGGVYRVEVETLGVWWADGRLKESYGKDEERVTEDEEIPKECFEARIAALRLACKDVVELRMDDGEFWPVS</sequence>
<gene>
    <name evidence="1" type="ORF">BCR38DRAFT_494005</name>
</gene>
<dbReference type="GeneID" id="63780924"/>